<proteinExistence type="inferred from homology"/>
<dbReference type="EMBL" id="JMQN01000018">
    <property type="protein sequence ID" value="KEA64347.1"/>
    <property type="molecule type" value="Genomic_DNA"/>
</dbReference>
<dbReference type="OrthoDB" id="7066780at2"/>
<dbReference type="AlphaFoldDB" id="A0A081G0P2"/>
<dbReference type="Pfam" id="PF02631">
    <property type="entry name" value="RecX_HTH2"/>
    <property type="match status" value="1"/>
</dbReference>
<organism evidence="8 9">
    <name type="scientific">Marinobacterium lacunae</name>
    <dbReference type="NCBI Taxonomy" id="1232683"/>
    <lineage>
        <taxon>Bacteria</taxon>
        <taxon>Pseudomonadati</taxon>
        <taxon>Pseudomonadota</taxon>
        <taxon>Gammaproteobacteria</taxon>
        <taxon>Oceanospirillales</taxon>
        <taxon>Oceanospirillaceae</taxon>
        <taxon>Marinobacterium</taxon>
    </lineage>
</organism>
<dbReference type="InterPro" id="IPR053924">
    <property type="entry name" value="RecX_HTH_2nd"/>
</dbReference>
<dbReference type="STRING" id="1232683.ADIMK_1593"/>
<protein>
    <recommendedName>
        <fullName evidence="3 5">Regulatory protein RecX</fullName>
    </recommendedName>
</protein>
<keyword evidence="4 5" id="KW-0963">Cytoplasm</keyword>
<dbReference type="Pfam" id="PF21981">
    <property type="entry name" value="RecX_HTH3"/>
    <property type="match status" value="1"/>
</dbReference>
<dbReference type="Gene3D" id="1.10.10.10">
    <property type="entry name" value="Winged helix-like DNA-binding domain superfamily/Winged helix DNA-binding domain"/>
    <property type="match status" value="3"/>
</dbReference>
<dbReference type="InterPro" id="IPR053925">
    <property type="entry name" value="RecX_HTH_3rd"/>
</dbReference>
<evidence type="ECO:0000313" key="9">
    <source>
        <dbReference type="Proteomes" id="UP000028252"/>
    </source>
</evidence>
<dbReference type="InterPro" id="IPR036388">
    <property type="entry name" value="WH-like_DNA-bd_sf"/>
</dbReference>
<evidence type="ECO:0000256" key="3">
    <source>
        <dbReference type="ARBA" id="ARBA00018111"/>
    </source>
</evidence>
<gene>
    <name evidence="5" type="primary">recX</name>
    <name evidence="8" type="ORF">ADIMK_1593</name>
</gene>
<comment type="similarity">
    <text evidence="2 5">Belongs to the RecX family.</text>
</comment>
<sequence>MFNGRPSAKLIEDESALVQAVVQLLARREYSRGELVSRLRSRVEDGDMLERVLDRMQENGYQSDSRFAMSQARQRYEQGYGERRIRYDLQQKGIPSTLTDATLCELEADWFESAHRQAVRKFGEQPPADAKERARRTRYLLGRGFGYDEVKYALEGDAG</sequence>
<accession>A0A081G0P2</accession>
<comment type="subcellular location">
    <subcellularLocation>
        <location evidence="1 5">Cytoplasm</location>
    </subcellularLocation>
</comment>
<keyword evidence="9" id="KW-1185">Reference proteome</keyword>
<feature type="domain" description="RecX second three-helical" evidence="6">
    <location>
        <begin position="63"/>
        <end position="103"/>
    </location>
</feature>
<dbReference type="InterPro" id="IPR003783">
    <property type="entry name" value="Regulatory_RecX"/>
</dbReference>
<feature type="domain" description="RecX third three-helical" evidence="7">
    <location>
        <begin position="108"/>
        <end position="154"/>
    </location>
</feature>
<dbReference type="PANTHER" id="PTHR33602">
    <property type="entry name" value="REGULATORY PROTEIN RECX FAMILY PROTEIN"/>
    <property type="match status" value="1"/>
</dbReference>
<dbReference type="Proteomes" id="UP000028252">
    <property type="component" value="Unassembled WGS sequence"/>
</dbReference>
<evidence type="ECO:0000256" key="1">
    <source>
        <dbReference type="ARBA" id="ARBA00004496"/>
    </source>
</evidence>
<evidence type="ECO:0000256" key="2">
    <source>
        <dbReference type="ARBA" id="ARBA00009695"/>
    </source>
</evidence>
<reference evidence="8 9" key="1">
    <citation type="submission" date="2014-04" db="EMBL/GenBank/DDBJ databases">
        <title>Marinobacterium kochiensis sp. nov., isolated from sediment sample collected from Kochi backwaters in Kerala, India.</title>
        <authorList>
            <person name="Singh A."/>
            <person name="Pinnaka A.K."/>
        </authorList>
    </citation>
    <scope>NUCLEOTIDE SEQUENCE [LARGE SCALE GENOMIC DNA]</scope>
    <source>
        <strain evidence="8 9">AK27</strain>
    </source>
</reference>
<comment type="function">
    <text evidence="5">Modulates RecA activity.</text>
</comment>
<dbReference type="RefSeq" id="WP_051692691.1">
    <property type="nucleotide sequence ID" value="NZ_JMQN01000018.1"/>
</dbReference>
<dbReference type="eggNOG" id="COG2137">
    <property type="taxonomic scope" value="Bacteria"/>
</dbReference>
<evidence type="ECO:0000256" key="5">
    <source>
        <dbReference type="HAMAP-Rule" id="MF_01114"/>
    </source>
</evidence>
<dbReference type="PANTHER" id="PTHR33602:SF1">
    <property type="entry name" value="REGULATORY PROTEIN RECX FAMILY PROTEIN"/>
    <property type="match status" value="1"/>
</dbReference>
<dbReference type="GO" id="GO:0006282">
    <property type="term" value="P:regulation of DNA repair"/>
    <property type="evidence" value="ECO:0007669"/>
    <property type="project" value="UniProtKB-UniRule"/>
</dbReference>
<evidence type="ECO:0000256" key="4">
    <source>
        <dbReference type="ARBA" id="ARBA00022490"/>
    </source>
</evidence>
<comment type="caution">
    <text evidence="8">The sequence shown here is derived from an EMBL/GenBank/DDBJ whole genome shotgun (WGS) entry which is preliminary data.</text>
</comment>
<evidence type="ECO:0000259" key="7">
    <source>
        <dbReference type="Pfam" id="PF21981"/>
    </source>
</evidence>
<evidence type="ECO:0000313" key="8">
    <source>
        <dbReference type="EMBL" id="KEA64347.1"/>
    </source>
</evidence>
<evidence type="ECO:0000259" key="6">
    <source>
        <dbReference type="Pfam" id="PF02631"/>
    </source>
</evidence>
<dbReference type="GO" id="GO:0005737">
    <property type="term" value="C:cytoplasm"/>
    <property type="evidence" value="ECO:0007669"/>
    <property type="project" value="UniProtKB-SubCell"/>
</dbReference>
<name>A0A081G0P2_9GAMM</name>
<dbReference type="HAMAP" id="MF_01114">
    <property type="entry name" value="RecX"/>
    <property type="match status" value="1"/>
</dbReference>
<dbReference type="PATRIC" id="fig|1232683.4.peg.1573"/>